<proteinExistence type="predicted"/>
<reference evidence="2" key="1">
    <citation type="submission" date="2024-04" db="EMBL/GenBank/DDBJ databases">
        <authorList>
            <person name="Shaw F."/>
            <person name="Minotto A."/>
        </authorList>
    </citation>
    <scope>NUCLEOTIDE SEQUENCE [LARGE SCALE GENOMIC DNA]</scope>
</reference>
<name>A0ABP1E9K8_9APHY</name>
<keyword evidence="2" id="KW-1185">Reference proteome</keyword>
<evidence type="ECO:0000313" key="2">
    <source>
        <dbReference type="Proteomes" id="UP001497453"/>
    </source>
</evidence>
<dbReference type="Proteomes" id="UP001497453">
    <property type="component" value="Chromosome 8"/>
</dbReference>
<sequence>MSHRNPHADSNACTIIRRDGASRRYRNIIPLYTVPPAIFFRVFDLCNLQSYQNALDAVQQISADTLSIKQSFDAVYNYLSTVKNSVHKDARREEVSSYVSNWSELRMVCQGYGKLLWESREIAIRARESANDFTHAFIDDVLLNNAISILDIKTQISQYASSIEREKTQSIDVVNHIHCLIDNVNDFRRRWSTSIYGQEPRWWRFGMYNNIQWYEINDVFTVLSSKMASVGRNMKRVFQSNSLDRAQEFVAPPLTSRRAYQHMDNIADKLNTITNIWMAIADDLMSLGFPLDLVVNHSTEPNMRTAFIKRCQNMREKYIALFKLYDCYGAALCTLN</sequence>
<dbReference type="EMBL" id="OZ037951">
    <property type="protein sequence ID" value="CAL1715509.1"/>
    <property type="molecule type" value="Genomic_DNA"/>
</dbReference>
<evidence type="ECO:0000313" key="1">
    <source>
        <dbReference type="EMBL" id="CAL1715509.1"/>
    </source>
</evidence>
<accession>A0ABP1E9K8</accession>
<evidence type="ECO:0008006" key="3">
    <source>
        <dbReference type="Google" id="ProtNLM"/>
    </source>
</evidence>
<gene>
    <name evidence="1" type="ORF">GFSPODELE1_LOCUS10265</name>
</gene>
<organism evidence="1 2">
    <name type="scientific">Somion occarium</name>
    <dbReference type="NCBI Taxonomy" id="3059160"/>
    <lineage>
        <taxon>Eukaryota</taxon>
        <taxon>Fungi</taxon>
        <taxon>Dikarya</taxon>
        <taxon>Basidiomycota</taxon>
        <taxon>Agaricomycotina</taxon>
        <taxon>Agaricomycetes</taxon>
        <taxon>Polyporales</taxon>
        <taxon>Cerrenaceae</taxon>
        <taxon>Somion</taxon>
    </lineage>
</organism>
<protein>
    <recommendedName>
        <fullName evidence="3">Dynein heavy chain tail domain-containing protein</fullName>
    </recommendedName>
</protein>